<feature type="transmembrane region" description="Helical" evidence="1">
    <location>
        <begin position="51"/>
        <end position="71"/>
    </location>
</feature>
<keyword evidence="1" id="KW-1133">Transmembrane helix</keyword>
<dbReference type="AlphaFoldDB" id="A0A087D968"/>
<feature type="transmembrane region" description="Helical" evidence="1">
    <location>
        <begin position="21"/>
        <end position="39"/>
    </location>
</feature>
<dbReference type="Proteomes" id="UP000029004">
    <property type="component" value="Unassembled WGS sequence"/>
</dbReference>
<keyword evidence="1" id="KW-0812">Transmembrane</keyword>
<dbReference type="STRING" id="762211.BSTEL_2012"/>
<feature type="transmembrane region" description="Helical" evidence="1">
    <location>
        <begin position="116"/>
        <end position="136"/>
    </location>
</feature>
<organism evidence="2 3">
    <name type="scientific">Bifidobacterium stellenboschense</name>
    <dbReference type="NCBI Taxonomy" id="762211"/>
    <lineage>
        <taxon>Bacteria</taxon>
        <taxon>Bacillati</taxon>
        <taxon>Actinomycetota</taxon>
        <taxon>Actinomycetes</taxon>
        <taxon>Bifidobacteriales</taxon>
        <taxon>Bifidobacteriaceae</taxon>
        <taxon>Bifidobacterium</taxon>
    </lineage>
</organism>
<feature type="transmembrane region" description="Helical" evidence="1">
    <location>
        <begin position="202"/>
        <end position="224"/>
    </location>
</feature>
<dbReference type="RefSeq" id="WP_034530346.1">
    <property type="nucleotide sequence ID" value="NZ_JGZP01000031.1"/>
</dbReference>
<name>A0A087D968_9BIFI</name>
<reference evidence="2 3" key="1">
    <citation type="submission" date="2014-03" db="EMBL/GenBank/DDBJ databases">
        <title>Genomics of Bifidobacteria.</title>
        <authorList>
            <person name="Ventura M."/>
            <person name="Milani C."/>
            <person name="Lugli G.A."/>
        </authorList>
    </citation>
    <scope>NUCLEOTIDE SEQUENCE [LARGE SCALE GENOMIC DNA]</scope>
    <source>
        <strain evidence="2 3">DSM 23968</strain>
    </source>
</reference>
<evidence type="ECO:0000313" key="2">
    <source>
        <dbReference type="EMBL" id="KFI92068.1"/>
    </source>
</evidence>
<sequence>MKAILWRDWRIFRTSPFCWGTFALFLTTMLLMVAFLTSTPGGGNDAGISDGLIFAIICAPMTGWSATYSTLHTMDANRSMFSEPSNAAGGEHAGDGTMELFRCSGKPMLTYCLAKSLLPMAVAETMTLMFMAYLAWCGLMTAHGTMPIPDVLFTLVAPLSTAFALEEMLLVIGGGALGMTAGMLVSPVLLTGFVGLCLSLPLGWAPALAVVFGLAMAALTVALARRRYPDTLRPVRE</sequence>
<keyword evidence="1" id="KW-0472">Membrane</keyword>
<evidence type="ECO:0000313" key="3">
    <source>
        <dbReference type="Proteomes" id="UP000029004"/>
    </source>
</evidence>
<gene>
    <name evidence="2" type="ORF">BSTEL_2012</name>
</gene>
<dbReference type="eggNOG" id="ENOG5030FER">
    <property type="taxonomic scope" value="Bacteria"/>
</dbReference>
<feature type="transmembrane region" description="Helical" evidence="1">
    <location>
        <begin position="177"/>
        <end position="196"/>
    </location>
</feature>
<dbReference type="OrthoDB" id="3231180at2"/>
<dbReference type="EMBL" id="JGZP01000031">
    <property type="protein sequence ID" value="KFI92068.1"/>
    <property type="molecule type" value="Genomic_DNA"/>
</dbReference>
<proteinExistence type="predicted"/>
<protein>
    <submittedName>
        <fullName evidence="2">Uncharacterized protein</fullName>
    </submittedName>
</protein>
<comment type="caution">
    <text evidence="2">The sequence shown here is derived from an EMBL/GenBank/DDBJ whole genome shotgun (WGS) entry which is preliminary data.</text>
</comment>
<evidence type="ECO:0000256" key="1">
    <source>
        <dbReference type="SAM" id="Phobius"/>
    </source>
</evidence>
<feature type="transmembrane region" description="Helical" evidence="1">
    <location>
        <begin position="148"/>
        <end position="165"/>
    </location>
</feature>
<accession>A0A087D968</accession>
<keyword evidence="3" id="KW-1185">Reference proteome</keyword>